<sequence length="249" mass="27404">MSTNDQAMRETWETSFKEQVARGAYNTAPVEALVRTVSYYLRDRVEADRIADLHFAELGCGAGPNLVWLAEKGMTVSGVDIAPTALDLARQNLDRHGFAGQVGALVEGSVADVPWADGSMDGLLESCVFQHLPRGDRERAFAEVGRLLRPGGVFVGHMLEQGHTVFGRHEHEQLADDPGTVQLEEGGSNFYLSNIGLSHFFTKDEIHRLFDGFSLVEPCLARYEIPASEAGKRGYDAYLQSMLIVYAVK</sequence>
<dbReference type="InterPro" id="IPR029063">
    <property type="entry name" value="SAM-dependent_MTases_sf"/>
</dbReference>
<dbReference type="InterPro" id="IPR013216">
    <property type="entry name" value="Methyltransf_11"/>
</dbReference>
<keyword evidence="6" id="KW-1185">Reference proteome</keyword>
<proteinExistence type="predicted"/>
<dbReference type="PANTHER" id="PTHR43464">
    <property type="entry name" value="METHYLTRANSFERASE"/>
    <property type="match status" value="1"/>
</dbReference>
<keyword evidence="2" id="KW-0808">Transferase</keyword>
<feature type="domain" description="Methyltransferase type 11" evidence="4">
    <location>
        <begin position="57"/>
        <end position="155"/>
    </location>
</feature>
<reference evidence="5" key="1">
    <citation type="journal article" date="2022" name="Int. J. Syst. Evol. Microbiol.">
        <title>Pseudomonas aegrilactucae sp. nov. and Pseudomonas morbosilactucae sp. nov., pathogens causing bacterial rot of lettuce in Japan.</title>
        <authorList>
            <person name="Sawada H."/>
            <person name="Fujikawa T."/>
            <person name="Satou M."/>
        </authorList>
    </citation>
    <scope>NUCLEOTIDE SEQUENCE</scope>
    <source>
        <strain evidence="5">0166_1</strain>
    </source>
</reference>
<dbReference type="Proteomes" id="UP001162834">
    <property type="component" value="Chromosome"/>
</dbReference>
<dbReference type="Gene3D" id="3.40.50.150">
    <property type="entry name" value="Vaccinia Virus protein VP39"/>
    <property type="match status" value="1"/>
</dbReference>
<keyword evidence="1" id="KW-0489">Methyltransferase</keyword>
<dbReference type="GO" id="GO:0008757">
    <property type="term" value="F:S-adenosylmethionine-dependent methyltransferase activity"/>
    <property type="evidence" value="ECO:0007669"/>
    <property type="project" value="InterPro"/>
</dbReference>
<name>A0A9E6Y2M2_9ACTN</name>
<dbReference type="Pfam" id="PF08241">
    <property type="entry name" value="Methyltransf_11"/>
    <property type="match status" value="1"/>
</dbReference>
<evidence type="ECO:0000256" key="1">
    <source>
        <dbReference type="ARBA" id="ARBA00022603"/>
    </source>
</evidence>
<evidence type="ECO:0000313" key="5">
    <source>
        <dbReference type="EMBL" id="UGS38726.1"/>
    </source>
</evidence>
<dbReference type="PANTHER" id="PTHR43464:SF19">
    <property type="entry name" value="UBIQUINONE BIOSYNTHESIS O-METHYLTRANSFERASE, MITOCHONDRIAL"/>
    <property type="match status" value="1"/>
</dbReference>
<gene>
    <name evidence="5" type="ORF">DSM104329_05156</name>
</gene>
<evidence type="ECO:0000259" key="4">
    <source>
        <dbReference type="Pfam" id="PF08241"/>
    </source>
</evidence>
<evidence type="ECO:0000256" key="3">
    <source>
        <dbReference type="ARBA" id="ARBA00022691"/>
    </source>
</evidence>
<protein>
    <recommendedName>
        <fullName evidence="4">Methyltransferase type 11 domain-containing protein</fullName>
    </recommendedName>
</protein>
<dbReference type="GO" id="GO:0032259">
    <property type="term" value="P:methylation"/>
    <property type="evidence" value="ECO:0007669"/>
    <property type="project" value="UniProtKB-KW"/>
</dbReference>
<evidence type="ECO:0000313" key="6">
    <source>
        <dbReference type="Proteomes" id="UP001162834"/>
    </source>
</evidence>
<dbReference type="AlphaFoldDB" id="A0A9E6Y2M2"/>
<accession>A0A9E6Y2M2</accession>
<dbReference type="RefSeq" id="WP_259312742.1">
    <property type="nucleotide sequence ID" value="NZ_CP087164.1"/>
</dbReference>
<evidence type="ECO:0000256" key="2">
    <source>
        <dbReference type="ARBA" id="ARBA00022679"/>
    </source>
</evidence>
<organism evidence="5 6">
    <name type="scientific">Capillimicrobium parvum</name>
    <dbReference type="NCBI Taxonomy" id="2884022"/>
    <lineage>
        <taxon>Bacteria</taxon>
        <taxon>Bacillati</taxon>
        <taxon>Actinomycetota</taxon>
        <taxon>Thermoleophilia</taxon>
        <taxon>Solirubrobacterales</taxon>
        <taxon>Capillimicrobiaceae</taxon>
        <taxon>Capillimicrobium</taxon>
    </lineage>
</organism>
<dbReference type="EMBL" id="CP087164">
    <property type="protein sequence ID" value="UGS38726.1"/>
    <property type="molecule type" value="Genomic_DNA"/>
</dbReference>
<dbReference type="SUPFAM" id="SSF53335">
    <property type="entry name" value="S-adenosyl-L-methionine-dependent methyltransferases"/>
    <property type="match status" value="1"/>
</dbReference>
<dbReference type="CDD" id="cd02440">
    <property type="entry name" value="AdoMet_MTases"/>
    <property type="match status" value="1"/>
</dbReference>
<dbReference type="KEGG" id="sbae:DSM104329_05156"/>
<keyword evidence="3" id="KW-0949">S-adenosyl-L-methionine</keyword>